<reference evidence="1" key="2">
    <citation type="submission" date="2020-09" db="EMBL/GenBank/DDBJ databases">
        <authorList>
            <person name="Sun Q."/>
            <person name="Kim S."/>
        </authorList>
    </citation>
    <scope>NUCLEOTIDE SEQUENCE</scope>
    <source>
        <strain evidence="1">KCTC 32296</strain>
    </source>
</reference>
<comment type="caution">
    <text evidence="1">The sequence shown here is derived from an EMBL/GenBank/DDBJ whole genome shotgun (WGS) entry which is preliminary data.</text>
</comment>
<gene>
    <name evidence="1" type="ORF">GCM10011273_08820</name>
</gene>
<evidence type="ECO:0000313" key="2">
    <source>
        <dbReference type="Proteomes" id="UP000662572"/>
    </source>
</evidence>
<evidence type="ECO:0000313" key="1">
    <source>
        <dbReference type="EMBL" id="GGZ25650.1"/>
    </source>
</evidence>
<keyword evidence="2" id="KW-1185">Reference proteome</keyword>
<dbReference type="EMBL" id="BMZB01000001">
    <property type="protein sequence ID" value="GGZ25650.1"/>
    <property type="molecule type" value="Genomic_DNA"/>
</dbReference>
<name>A0A918PWX2_9CAUL</name>
<dbReference type="Gene3D" id="3.40.50.300">
    <property type="entry name" value="P-loop containing nucleotide triphosphate hydrolases"/>
    <property type="match status" value="1"/>
</dbReference>
<dbReference type="Proteomes" id="UP000662572">
    <property type="component" value="Unassembled WGS sequence"/>
</dbReference>
<accession>A0A918PWX2</accession>
<sequence>MSMTKSDFCLRLEDFPTNDFGLRKLRQLDPVIRARFIHDPSGMTDWNAALGNTLNLTWLRDPVDRAASQINMISRWTDEEASNEKLRTLRDAAKDGIAAYLNAGLDLGYQNIFNGITAYFQFSDPSARPLWLQSKSAGLNALESRALEIALSNFEKMDFIGIVESFDAHFQHMCAVMGVQPPQSLQAHNVNPAKSRCTDEDRELLLPYVQLDMQIYNRALEKTAELPWVPAPPKAEYLTPPRGYILSGEDYLSGDGWHVCERNGHKISRWTGPGDSSALSLMIDKSDGLFMRLHVADFMHPEQVNALYLMVDGVKTGVNITPINNNGFIVEAWATPDQLDHSTARLDIAIHYGFSQKSKNSGDDRILGLEISEFEVGPLPEYQPDSILNLSRWVY</sequence>
<proteinExistence type="predicted"/>
<dbReference type="InterPro" id="IPR027417">
    <property type="entry name" value="P-loop_NTPase"/>
</dbReference>
<organism evidence="1 2">
    <name type="scientific">Asticcacaulis endophyticus</name>
    <dbReference type="NCBI Taxonomy" id="1395890"/>
    <lineage>
        <taxon>Bacteria</taxon>
        <taxon>Pseudomonadati</taxon>
        <taxon>Pseudomonadota</taxon>
        <taxon>Alphaproteobacteria</taxon>
        <taxon>Caulobacterales</taxon>
        <taxon>Caulobacteraceae</taxon>
        <taxon>Asticcacaulis</taxon>
    </lineage>
</organism>
<protein>
    <submittedName>
        <fullName evidence="1">Uncharacterized protein</fullName>
    </submittedName>
</protein>
<dbReference type="AlphaFoldDB" id="A0A918PWX2"/>
<reference evidence="1" key="1">
    <citation type="journal article" date="2014" name="Int. J. Syst. Evol. Microbiol.">
        <title>Complete genome sequence of Corynebacterium casei LMG S-19264T (=DSM 44701T), isolated from a smear-ripened cheese.</title>
        <authorList>
            <consortium name="US DOE Joint Genome Institute (JGI-PGF)"/>
            <person name="Walter F."/>
            <person name="Albersmeier A."/>
            <person name="Kalinowski J."/>
            <person name="Ruckert C."/>
        </authorList>
    </citation>
    <scope>NUCLEOTIDE SEQUENCE</scope>
    <source>
        <strain evidence="1">KCTC 32296</strain>
    </source>
</reference>